<comment type="subcellular location">
    <subcellularLocation>
        <location evidence="1">Cell membrane</location>
        <topology evidence="1">Multi-pass membrane protein</topology>
    </subcellularLocation>
</comment>
<dbReference type="InterPro" id="IPR036259">
    <property type="entry name" value="MFS_trans_sf"/>
</dbReference>
<feature type="domain" description="Major facilitator superfamily (MFS) profile" evidence="7">
    <location>
        <begin position="32"/>
        <end position="410"/>
    </location>
</feature>
<feature type="transmembrane region" description="Helical" evidence="6">
    <location>
        <begin position="184"/>
        <end position="204"/>
    </location>
</feature>
<protein>
    <submittedName>
        <fullName evidence="8">MFS transporter</fullName>
    </submittedName>
</protein>
<keyword evidence="5 6" id="KW-0472">Membrane</keyword>
<feature type="transmembrane region" description="Helical" evidence="6">
    <location>
        <begin position="126"/>
        <end position="144"/>
    </location>
</feature>
<keyword evidence="4 6" id="KW-1133">Transmembrane helix</keyword>
<keyword evidence="3 6" id="KW-0812">Transmembrane</keyword>
<evidence type="ECO:0000256" key="3">
    <source>
        <dbReference type="ARBA" id="ARBA00022692"/>
    </source>
</evidence>
<feature type="transmembrane region" description="Helical" evidence="6">
    <location>
        <begin position="348"/>
        <end position="372"/>
    </location>
</feature>
<feature type="transmembrane region" description="Helical" evidence="6">
    <location>
        <begin position="268"/>
        <end position="287"/>
    </location>
</feature>
<name>A0A7Y7IT21_9PROT</name>
<dbReference type="PANTHER" id="PTHR43124:SF10">
    <property type="entry name" value="PURINE EFFLUX PUMP PBUE"/>
    <property type="match status" value="1"/>
</dbReference>
<evidence type="ECO:0000256" key="2">
    <source>
        <dbReference type="ARBA" id="ARBA00022475"/>
    </source>
</evidence>
<dbReference type="InterPro" id="IPR011701">
    <property type="entry name" value="MFS"/>
</dbReference>
<feature type="transmembrane region" description="Helical" evidence="6">
    <location>
        <begin position="225"/>
        <end position="248"/>
    </location>
</feature>
<feature type="transmembrane region" description="Helical" evidence="6">
    <location>
        <begin position="30"/>
        <end position="55"/>
    </location>
</feature>
<evidence type="ECO:0000256" key="4">
    <source>
        <dbReference type="ARBA" id="ARBA00022989"/>
    </source>
</evidence>
<dbReference type="GO" id="GO:0022857">
    <property type="term" value="F:transmembrane transporter activity"/>
    <property type="evidence" value="ECO:0007669"/>
    <property type="project" value="InterPro"/>
</dbReference>
<organism evidence="8 9">
    <name type="scientific">Nguyenibacter vanlangensis</name>
    <dbReference type="NCBI Taxonomy" id="1216886"/>
    <lineage>
        <taxon>Bacteria</taxon>
        <taxon>Pseudomonadati</taxon>
        <taxon>Pseudomonadota</taxon>
        <taxon>Alphaproteobacteria</taxon>
        <taxon>Acetobacterales</taxon>
        <taxon>Acetobacteraceae</taxon>
        <taxon>Nguyenibacter</taxon>
    </lineage>
</organism>
<dbReference type="Gene3D" id="1.20.1250.20">
    <property type="entry name" value="MFS general substrate transporter like domains"/>
    <property type="match status" value="1"/>
</dbReference>
<dbReference type="PROSITE" id="PS50850">
    <property type="entry name" value="MFS"/>
    <property type="match status" value="1"/>
</dbReference>
<evidence type="ECO:0000313" key="8">
    <source>
        <dbReference type="EMBL" id="NVN09627.1"/>
    </source>
</evidence>
<dbReference type="Proteomes" id="UP000534870">
    <property type="component" value="Unassembled WGS sequence"/>
</dbReference>
<proteinExistence type="predicted"/>
<feature type="transmembrane region" description="Helical" evidence="6">
    <location>
        <begin position="299"/>
        <end position="317"/>
    </location>
</feature>
<dbReference type="EMBL" id="JABXXP010000002">
    <property type="protein sequence ID" value="NVN09627.1"/>
    <property type="molecule type" value="Genomic_DNA"/>
</dbReference>
<feature type="transmembrane region" description="Helical" evidence="6">
    <location>
        <begin position="323"/>
        <end position="341"/>
    </location>
</feature>
<feature type="transmembrane region" description="Helical" evidence="6">
    <location>
        <begin position="67"/>
        <end position="86"/>
    </location>
</feature>
<dbReference type="AlphaFoldDB" id="A0A7Y7IT21"/>
<dbReference type="Pfam" id="PF07690">
    <property type="entry name" value="MFS_1"/>
    <property type="match status" value="1"/>
</dbReference>
<evidence type="ECO:0000256" key="5">
    <source>
        <dbReference type="ARBA" id="ARBA00023136"/>
    </source>
</evidence>
<feature type="transmembrane region" description="Helical" evidence="6">
    <location>
        <begin position="378"/>
        <end position="405"/>
    </location>
</feature>
<comment type="caution">
    <text evidence="8">The sequence shown here is derived from an EMBL/GenBank/DDBJ whole genome shotgun (WGS) entry which is preliminary data.</text>
</comment>
<keyword evidence="2" id="KW-1003">Cell membrane</keyword>
<accession>A0A7Y7IT21</accession>
<sequence length="428" mass="43411">MPAHNSPVHADADINKLETRSAPELVTSHVGALYALAAGTFAVGTEGFMIAAILPEVAHALSVGVPAAGQLVTVFTLIYAISSPLLTAFTAVHSRRALLMGSLAAFVLANLLAAAAHSYWSLMGARILLALAAGLYVPNANALAGTLVHPSRRGRALAIVNGGITVAVALGVPAGAFVGAHLGWRLTFVGVAVLAAAALLVLTVRLPRNMQGSAPASVRERLAIIAYPGALGTLATTTLWATGAYAVYTYVSPFISVSTGLPAEHAGMMITVVGVSAIFGVTLGGIANDHWGARRAQAIALPLLAMAFAGLTVAGLMMAPAAMVPVLALMVVWGLSAWGFYPPQQDRLIAVVGVGHAPVALSLNASFMYLGFALGAALGSLVIALTSVLWIGLAGALCIIAAALISQATWAASASRTRVQHVAGGPGH</sequence>
<feature type="transmembrane region" description="Helical" evidence="6">
    <location>
        <begin position="98"/>
        <end position="120"/>
    </location>
</feature>
<gene>
    <name evidence="8" type="ORF">HUK84_00405</name>
</gene>
<reference evidence="8 9" key="1">
    <citation type="submission" date="2020-06" db="EMBL/GenBank/DDBJ databases">
        <title>Description of novel acetic acid bacteria.</title>
        <authorList>
            <person name="Sombolestani A."/>
        </authorList>
    </citation>
    <scope>NUCLEOTIDE SEQUENCE [LARGE SCALE GENOMIC DNA]</scope>
    <source>
        <strain evidence="8 9">LMG 31431</strain>
    </source>
</reference>
<dbReference type="PANTHER" id="PTHR43124">
    <property type="entry name" value="PURINE EFFLUX PUMP PBUE"/>
    <property type="match status" value="1"/>
</dbReference>
<dbReference type="RefSeq" id="WP_176638480.1">
    <property type="nucleotide sequence ID" value="NZ_JABXXP010000002.1"/>
</dbReference>
<evidence type="ECO:0000256" key="6">
    <source>
        <dbReference type="SAM" id="Phobius"/>
    </source>
</evidence>
<dbReference type="SUPFAM" id="SSF103473">
    <property type="entry name" value="MFS general substrate transporter"/>
    <property type="match status" value="1"/>
</dbReference>
<feature type="transmembrane region" description="Helical" evidence="6">
    <location>
        <begin position="156"/>
        <end position="178"/>
    </location>
</feature>
<evidence type="ECO:0000259" key="7">
    <source>
        <dbReference type="PROSITE" id="PS50850"/>
    </source>
</evidence>
<evidence type="ECO:0000313" key="9">
    <source>
        <dbReference type="Proteomes" id="UP000534870"/>
    </source>
</evidence>
<evidence type="ECO:0000256" key="1">
    <source>
        <dbReference type="ARBA" id="ARBA00004651"/>
    </source>
</evidence>
<dbReference type="InterPro" id="IPR020846">
    <property type="entry name" value="MFS_dom"/>
</dbReference>
<dbReference type="CDD" id="cd17324">
    <property type="entry name" value="MFS_NepI_like"/>
    <property type="match status" value="1"/>
</dbReference>
<dbReference type="InterPro" id="IPR050189">
    <property type="entry name" value="MFS_Efflux_Transporters"/>
</dbReference>
<dbReference type="GO" id="GO:0005886">
    <property type="term" value="C:plasma membrane"/>
    <property type="evidence" value="ECO:0007669"/>
    <property type="project" value="UniProtKB-SubCell"/>
</dbReference>